<name>G7JBK6_MEDTR</name>
<dbReference type="NCBIfam" id="TIGR01640">
    <property type="entry name" value="F_box_assoc_1"/>
    <property type="match status" value="1"/>
</dbReference>
<sequence>MAPDSEGDNWYTIVSSLPLKEEPTATKRQQSTTSTGTISSTLPTLRSELVEEILCRLPVKILLQLRCICESFLWDSSISSVFSNASNSSSVTQTQLKCPISLNNYLEICSCDGILCFSFAGHSAFLWNPSLRRYNMLEISIGYDNFNDVYKVVAVSFFNDKNREVNVHTLGTNYWRRIQDFPYSQSIPGPGVFVSGTINWLIYDVSGSCSFHAIVSLDLEIESYQKLSLLHLKKDYWIWTLGVFRDFLSGRGRRTEDKESVSSGVEQEFLDDAAEVKWERSLGRRNDLS</sequence>
<evidence type="ECO:0000313" key="2">
    <source>
        <dbReference type="EMBL" id="AES72866.1"/>
    </source>
</evidence>
<keyword evidence="4" id="KW-1185">Reference proteome</keyword>
<reference evidence="3" key="3">
    <citation type="submission" date="2015-04" db="UniProtKB">
        <authorList>
            <consortium name="EnsemblPlants"/>
        </authorList>
    </citation>
    <scope>IDENTIFICATION</scope>
    <source>
        <strain evidence="3">cv. Jemalong A17</strain>
    </source>
</reference>
<dbReference type="EnsemblPlants" id="AES72866">
    <property type="protein sequence ID" value="AES72866"/>
    <property type="gene ID" value="MTR_3g096270"/>
</dbReference>
<evidence type="ECO:0000313" key="4">
    <source>
        <dbReference type="Proteomes" id="UP000002051"/>
    </source>
</evidence>
<proteinExistence type="predicted"/>
<reference evidence="2 4" key="1">
    <citation type="journal article" date="2011" name="Nature">
        <title>The Medicago genome provides insight into the evolution of rhizobial symbioses.</title>
        <authorList>
            <person name="Young N.D."/>
            <person name="Debelle F."/>
            <person name="Oldroyd G.E."/>
            <person name="Geurts R."/>
            <person name="Cannon S.B."/>
            <person name="Udvardi M.K."/>
            <person name="Benedito V.A."/>
            <person name="Mayer K.F."/>
            <person name="Gouzy J."/>
            <person name="Schoof H."/>
            <person name="Van de Peer Y."/>
            <person name="Proost S."/>
            <person name="Cook D.R."/>
            <person name="Meyers B.C."/>
            <person name="Spannagl M."/>
            <person name="Cheung F."/>
            <person name="De Mita S."/>
            <person name="Krishnakumar V."/>
            <person name="Gundlach H."/>
            <person name="Zhou S."/>
            <person name="Mudge J."/>
            <person name="Bharti A.K."/>
            <person name="Murray J.D."/>
            <person name="Naoumkina M.A."/>
            <person name="Rosen B."/>
            <person name="Silverstein K.A."/>
            <person name="Tang H."/>
            <person name="Rombauts S."/>
            <person name="Zhao P.X."/>
            <person name="Zhou P."/>
            <person name="Barbe V."/>
            <person name="Bardou P."/>
            <person name="Bechner M."/>
            <person name="Bellec A."/>
            <person name="Berger A."/>
            <person name="Berges H."/>
            <person name="Bidwell S."/>
            <person name="Bisseling T."/>
            <person name="Choisne N."/>
            <person name="Couloux A."/>
            <person name="Denny R."/>
            <person name="Deshpande S."/>
            <person name="Dai X."/>
            <person name="Doyle J.J."/>
            <person name="Dudez A.M."/>
            <person name="Farmer A.D."/>
            <person name="Fouteau S."/>
            <person name="Franken C."/>
            <person name="Gibelin C."/>
            <person name="Gish J."/>
            <person name="Goldstein S."/>
            <person name="Gonzalez A.J."/>
            <person name="Green P.J."/>
            <person name="Hallab A."/>
            <person name="Hartog M."/>
            <person name="Hua A."/>
            <person name="Humphray S.J."/>
            <person name="Jeong D.H."/>
            <person name="Jing Y."/>
            <person name="Jocker A."/>
            <person name="Kenton S.M."/>
            <person name="Kim D.J."/>
            <person name="Klee K."/>
            <person name="Lai H."/>
            <person name="Lang C."/>
            <person name="Lin S."/>
            <person name="Macmil S.L."/>
            <person name="Magdelenat G."/>
            <person name="Matthews L."/>
            <person name="McCorrison J."/>
            <person name="Monaghan E.L."/>
            <person name="Mun J.H."/>
            <person name="Najar F.Z."/>
            <person name="Nicholson C."/>
            <person name="Noirot C."/>
            <person name="O'Bleness M."/>
            <person name="Paule C.R."/>
            <person name="Poulain J."/>
            <person name="Prion F."/>
            <person name="Qin B."/>
            <person name="Qu C."/>
            <person name="Retzel E.F."/>
            <person name="Riddle C."/>
            <person name="Sallet E."/>
            <person name="Samain S."/>
            <person name="Samson N."/>
            <person name="Sanders I."/>
            <person name="Saurat O."/>
            <person name="Scarpelli C."/>
            <person name="Schiex T."/>
            <person name="Segurens B."/>
            <person name="Severin A.J."/>
            <person name="Sherrier D.J."/>
            <person name="Shi R."/>
            <person name="Sims S."/>
            <person name="Singer S.R."/>
            <person name="Sinharoy S."/>
            <person name="Sterck L."/>
            <person name="Viollet A."/>
            <person name="Wang B.B."/>
            <person name="Wang K."/>
            <person name="Wang M."/>
            <person name="Wang X."/>
            <person name="Warfsmann J."/>
            <person name="Weissenbach J."/>
            <person name="White D.D."/>
            <person name="White J.D."/>
            <person name="Wiley G.B."/>
            <person name="Wincker P."/>
            <person name="Xing Y."/>
            <person name="Yang L."/>
            <person name="Yao Z."/>
            <person name="Ying F."/>
            <person name="Zhai J."/>
            <person name="Zhou L."/>
            <person name="Zuber A."/>
            <person name="Denarie J."/>
            <person name="Dixon R.A."/>
            <person name="May G.D."/>
            <person name="Schwartz D.C."/>
            <person name="Rogers J."/>
            <person name="Quetier F."/>
            <person name="Town C.D."/>
            <person name="Roe B.A."/>
        </authorList>
    </citation>
    <scope>NUCLEOTIDE SEQUENCE [LARGE SCALE GENOMIC DNA]</scope>
    <source>
        <strain evidence="2">A17</strain>
        <strain evidence="3 4">cv. Jemalong A17</strain>
    </source>
</reference>
<accession>G7JBK6</accession>
<reference evidence="2 4" key="2">
    <citation type="journal article" date="2014" name="BMC Genomics">
        <title>An improved genome release (version Mt4.0) for the model legume Medicago truncatula.</title>
        <authorList>
            <person name="Tang H."/>
            <person name="Krishnakumar V."/>
            <person name="Bidwell S."/>
            <person name="Rosen B."/>
            <person name="Chan A."/>
            <person name="Zhou S."/>
            <person name="Gentzbittel L."/>
            <person name="Childs K.L."/>
            <person name="Yandell M."/>
            <person name="Gundlach H."/>
            <person name="Mayer K.F."/>
            <person name="Schwartz D.C."/>
            <person name="Town C.D."/>
        </authorList>
    </citation>
    <scope>GENOME REANNOTATION</scope>
    <source>
        <strain evidence="3 4">cv. Jemalong A17</strain>
    </source>
</reference>
<dbReference type="EMBL" id="CM001219">
    <property type="protein sequence ID" value="AES72866.1"/>
    <property type="molecule type" value="Genomic_DNA"/>
</dbReference>
<dbReference type="HOGENOM" id="CLU_964325_0_0_1"/>
<feature type="domain" description="F-box associated beta-propeller type 3" evidence="1">
    <location>
        <begin position="81"/>
        <end position="227"/>
    </location>
</feature>
<dbReference type="PANTHER" id="PTHR31790:SF230">
    <property type="entry name" value="PROTEIN, PUTATIVE-RELATED"/>
    <property type="match status" value="1"/>
</dbReference>
<protein>
    <submittedName>
        <fullName evidence="2">F-box protein interaction domain protein</fullName>
    </submittedName>
</protein>
<dbReference type="PaxDb" id="3880-AES72866"/>
<dbReference type="Proteomes" id="UP000002051">
    <property type="component" value="Chromosome 3"/>
</dbReference>
<dbReference type="InterPro" id="IPR052361">
    <property type="entry name" value="F-box_domain"/>
</dbReference>
<gene>
    <name evidence="2" type="ordered locus">MTR_3g096270</name>
</gene>
<dbReference type="Pfam" id="PF08268">
    <property type="entry name" value="FBA_3"/>
    <property type="match status" value="1"/>
</dbReference>
<dbReference type="PANTHER" id="PTHR31790">
    <property type="entry name" value="OS02G0783600 PROTEIN"/>
    <property type="match status" value="1"/>
</dbReference>
<dbReference type="AlphaFoldDB" id="G7JBK6"/>
<evidence type="ECO:0000313" key="3">
    <source>
        <dbReference type="EnsemblPlants" id="AES72866"/>
    </source>
</evidence>
<organism evidence="2 4">
    <name type="scientific">Medicago truncatula</name>
    <name type="common">Barrel medic</name>
    <name type="synonym">Medicago tribuloides</name>
    <dbReference type="NCBI Taxonomy" id="3880"/>
    <lineage>
        <taxon>Eukaryota</taxon>
        <taxon>Viridiplantae</taxon>
        <taxon>Streptophyta</taxon>
        <taxon>Embryophyta</taxon>
        <taxon>Tracheophyta</taxon>
        <taxon>Spermatophyta</taxon>
        <taxon>Magnoliopsida</taxon>
        <taxon>eudicotyledons</taxon>
        <taxon>Gunneridae</taxon>
        <taxon>Pentapetalae</taxon>
        <taxon>rosids</taxon>
        <taxon>fabids</taxon>
        <taxon>Fabales</taxon>
        <taxon>Fabaceae</taxon>
        <taxon>Papilionoideae</taxon>
        <taxon>50 kb inversion clade</taxon>
        <taxon>NPAAA clade</taxon>
        <taxon>Hologalegina</taxon>
        <taxon>IRL clade</taxon>
        <taxon>Trifolieae</taxon>
        <taxon>Medicago</taxon>
    </lineage>
</organism>
<dbReference type="InterPro" id="IPR013187">
    <property type="entry name" value="F-box-assoc_dom_typ3"/>
</dbReference>
<dbReference type="InterPro" id="IPR017451">
    <property type="entry name" value="F-box-assoc_interact_dom"/>
</dbReference>
<evidence type="ECO:0000259" key="1">
    <source>
        <dbReference type="Pfam" id="PF08268"/>
    </source>
</evidence>